<feature type="compositionally biased region" description="Polar residues" evidence="8">
    <location>
        <begin position="224"/>
        <end position="234"/>
    </location>
</feature>
<keyword evidence="5" id="KW-0949">S-adenosyl-L-methionine</keyword>
<dbReference type="PANTHER" id="PTHR10920">
    <property type="entry name" value="RIBOSOMAL RNA METHYLTRANSFERASE"/>
    <property type="match status" value="1"/>
</dbReference>
<feature type="coiled-coil region" evidence="7">
    <location>
        <begin position="36"/>
        <end position="155"/>
    </location>
</feature>
<evidence type="ECO:0000256" key="1">
    <source>
        <dbReference type="ARBA" id="ARBA00009258"/>
    </source>
</evidence>
<evidence type="ECO:0000256" key="6">
    <source>
        <dbReference type="ARBA" id="ARBA00041184"/>
    </source>
</evidence>
<dbReference type="Gene3D" id="3.40.50.150">
    <property type="entry name" value="Vaccinia Virus protein VP39"/>
    <property type="match status" value="1"/>
</dbReference>
<dbReference type="Pfam" id="PF01728">
    <property type="entry name" value="FtsJ"/>
    <property type="match status" value="1"/>
</dbReference>
<evidence type="ECO:0000256" key="8">
    <source>
        <dbReference type="SAM" id="MobiDB-lite"/>
    </source>
</evidence>
<evidence type="ECO:0000259" key="9">
    <source>
        <dbReference type="Pfam" id="PF01728"/>
    </source>
</evidence>
<evidence type="ECO:0000256" key="4">
    <source>
        <dbReference type="ARBA" id="ARBA00022679"/>
    </source>
</evidence>
<protein>
    <recommendedName>
        <fullName evidence="6">rRNA methyltransferase 2, mitochondrial</fullName>
    </recommendedName>
</protein>
<dbReference type="AlphaFoldDB" id="A0A9W9MAC3"/>
<feature type="compositionally biased region" description="Basic and acidic residues" evidence="8">
    <location>
        <begin position="246"/>
        <end position="255"/>
    </location>
</feature>
<dbReference type="InterPro" id="IPR029063">
    <property type="entry name" value="SAM-dependent_MTases_sf"/>
</dbReference>
<feature type="compositionally biased region" description="Acidic residues" evidence="8">
    <location>
        <begin position="345"/>
        <end position="355"/>
    </location>
</feature>
<keyword evidence="4" id="KW-0808">Transferase</keyword>
<reference evidence="10" key="2">
    <citation type="journal article" date="2023" name="IMA Fungus">
        <title>Comparative genomic study of the Penicillium genus elucidates a diverse pangenome and 15 lateral gene transfer events.</title>
        <authorList>
            <person name="Petersen C."/>
            <person name="Sorensen T."/>
            <person name="Nielsen M.R."/>
            <person name="Sondergaard T.E."/>
            <person name="Sorensen J.L."/>
            <person name="Fitzpatrick D.A."/>
            <person name="Frisvad J.C."/>
            <person name="Nielsen K.L."/>
        </authorList>
    </citation>
    <scope>NUCLEOTIDE SEQUENCE</scope>
    <source>
        <strain evidence="10">IBT 15544</strain>
    </source>
</reference>
<accession>A0A9W9MAC3</accession>
<evidence type="ECO:0000313" key="10">
    <source>
        <dbReference type="EMBL" id="KAJ5195160.1"/>
    </source>
</evidence>
<keyword evidence="2" id="KW-0698">rRNA processing</keyword>
<dbReference type="RefSeq" id="XP_058305648.1">
    <property type="nucleotide sequence ID" value="XM_058455660.1"/>
</dbReference>
<organism evidence="10 11">
    <name type="scientific">Penicillium cinerascens</name>
    <dbReference type="NCBI Taxonomy" id="70096"/>
    <lineage>
        <taxon>Eukaryota</taxon>
        <taxon>Fungi</taxon>
        <taxon>Dikarya</taxon>
        <taxon>Ascomycota</taxon>
        <taxon>Pezizomycotina</taxon>
        <taxon>Eurotiomycetes</taxon>
        <taxon>Eurotiomycetidae</taxon>
        <taxon>Eurotiales</taxon>
        <taxon>Aspergillaceae</taxon>
        <taxon>Penicillium</taxon>
    </lineage>
</organism>
<evidence type="ECO:0000313" key="11">
    <source>
        <dbReference type="Proteomes" id="UP001150904"/>
    </source>
</evidence>
<dbReference type="InterPro" id="IPR002877">
    <property type="entry name" value="RNA_MeTrfase_FtsJ_dom"/>
</dbReference>
<dbReference type="HAMAP" id="MF_01547">
    <property type="entry name" value="RNA_methyltr_E"/>
    <property type="match status" value="1"/>
</dbReference>
<keyword evidence="11" id="KW-1185">Reference proteome</keyword>
<feature type="compositionally biased region" description="Basic and acidic residues" evidence="8">
    <location>
        <begin position="269"/>
        <end position="280"/>
    </location>
</feature>
<feature type="compositionally biased region" description="Polar residues" evidence="8">
    <location>
        <begin position="325"/>
        <end position="344"/>
    </location>
</feature>
<name>A0A9W9MAC3_9EURO</name>
<feature type="domain" description="Ribosomal RNA methyltransferase FtsJ" evidence="9">
    <location>
        <begin position="505"/>
        <end position="736"/>
    </location>
</feature>
<comment type="caution">
    <text evidence="10">The sequence shown here is derived from an EMBL/GenBank/DDBJ whole genome shotgun (WGS) entry which is preliminary data.</text>
</comment>
<dbReference type="GO" id="GO:0008650">
    <property type="term" value="F:rRNA (uridine-2'-O-)-methyltransferase activity"/>
    <property type="evidence" value="ECO:0007669"/>
    <property type="project" value="TreeGrafter"/>
</dbReference>
<feature type="compositionally biased region" description="Basic and acidic residues" evidence="8">
    <location>
        <begin position="212"/>
        <end position="223"/>
    </location>
</feature>
<dbReference type="GO" id="GO:0005739">
    <property type="term" value="C:mitochondrion"/>
    <property type="evidence" value="ECO:0007669"/>
    <property type="project" value="TreeGrafter"/>
</dbReference>
<dbReference type="SUPFAM" id="SSF53335">
    <property type="entry name" value="S-adenosyl-L-methionine-dependent methyltransferases"/>
    <property type="match status" value="1"/>
</dbReference>
<dbReference type="InterPro" id="IPR015507">
    <property type="entry name" value="rRNA-MeTfrase_E"/>
</dbReference>
<evidence type="ECO:0000256" key="3">
    <source>
        <dbReference type="ARBA" id="ARBA00022603"/>
    </source>
</evidence>
<dbReference type="OrthoDB" id="20105at2759"/>
<feature type="region of interest" description="Disordered" evidence="8">
    <location>
        <begin position="311"/>
        <end position="493"/>
    </location>
</feature>
<proteinExistence type="inferred from homology"/>
<gene>
    <name evidence="10" type="ORF">N7498_008598</name>
</gene>
<feature type="region of interest" description="Disordered" evidence="8">
    <location>
        <begin position="246"/>
        <end position="297"/>
    </location>
</feature>
<keyword evidence="7" id="KW-0175">Coiled coil</keyword>
<dbReference type="PANTHER" id="PTHR10920:SF18">
    <property type="entry name" value="RRNA METHYLTRANSFERASE 2, MITOCHONDRIAL"/>
    <property type="match status" value="1"/>
</dbReference>
<dbReference type="InterPro" id="IPR050082">
    <property type="entry name" value="RNA_methyltr_RlmE"/>
</dbReference>
<evidence type="ECO:0000256" key="2">
    <source>
        <dbReference type="ARBA" id="ARBA00022552"/>
    </source>
</evidence>
<reference evidence="10" key="1">
    <citation type="submission" date="2022-12" db="EMBL/GenBank/DDBJ databases">
        <authorList>
            <person name="Petersen C."/>
        </authorList>
    </citation>
    <scope>NUCLEOTIDE SEQUENCE</scope>
    <source>
        <strain evidence="10">IBT 15544</strain>
    </source>
</reference>
<dbReference type="GeneID" id="83182961"/>
<keyword evidence="3" id="KW-0489">Methyltransferase</keyword>
<feature type="region of interest" description="Disordered" evidence="8">
    <location>
        <begin position="212"/>
        <end position="234"/>
    </location>
</feature>
<comment type="similarity">
    <text evidence="1">Belongs to the class I-like SAM-binding methyltransferase superfamily. RNA methyltransferase RlmE family.</text>
</comment>
<dbReference type="Proteomes" id="UP001150904">
    <property type="component" value="Unassembled WGS sequence"/>
</dbReference>
<evidence type="ECO:0000256" key="7">
    <source>
        <dbReference type="SAM" id="Coils"/>
    </source>
</evidence>
<sequence>MAVATEASLLDCEMSLKTARLEKKYEKAIADSTHLLDAEKERVRRMEQLLLQFESEALRSQLERAHEQLLVSTRAESEARLQLNEAYQEIDRLDNHVQSSSNEVEKLKGELSTLNSASTGYSTLLTEKLHLSREISHLKSEIERLKSQNNSHQALVAEKHEMDRQLYSLEVQLENEKHAHERARAKSAQQAVEIDRLSIRIDELQTELTRELRAKQQHERDSRQQNMGWDSQRSVLEGKVETLKKQLRSAKDKLQETQQELQQKRSNVRKNEGDGTESRSRVVPLQRPGPSAEYHNGVTIATPGAVQVQEKIQRQSALPGDKSAFSITPFLNRTGGPRNSPSSSEADEDPMDVTLDESNASFRKARAIDEPSGNDAARNDRFGPAQVSSPEAKVGNTKPQARARKPSASGLMNGTKKPGKRSNGKELTDASDDSIDPFIEQGQAKPKKRKLGTQRDRSLFEEEEEEDGMLESRKPGRNVGLGAGRNSARQHKDQFTREAAVQGLKSRAAFKLLQIDEKYRLFKGGQTVVDLGYAPGSWSQVAVNRTQPHGRVLGVDIIPAQPPKGVSTIQGNFLAPEIQAYIQEFLRNPNRGRPRQAGALDDATGSLLEPGMVSDASRTDEKLERTVDVVLSDMCEPWYQTSGFWKRSLSDPYRRMMNTSGNNFRDHAGSMDLCNAALRFSSDVLKAGGHFVCKFYQGAEDKELEHQLRNLFQKVHRLKPESSRSESREAFFVGLDRRP</sequence>
<dbReference type="EMBL" id="JAPQKR010000015">
    <property type="protein sequence ID" value="KAJ5195160.1"/>
    <property type="molecule type" value="Genomic_DNA"/>
</dbReference>
<evidence type="ECO:0000256" key="5">
    <source>
        <dbReference type="ARBA" id="ARBA00022691"/>
    </source>
</evidence>